<dbReference type="EMBL" id="BOPF01000007">
    <property type="protein sequence ID" value="GIJ45250.1"/>
    <property type="molecule type" value="Genomic_DNA"/>
</dbReference>
<dbReference type="SMART" id="SM00637">
    <property type="entry name" value="CBD_II"/>
    <property type="match status" value="1"/>
</dbReference>
<dbReference type="GO" id="GO:0004622">
    <property type="term" value="F:phosphatidylcholine lysophospholipase activity"/>
    <property type="evidence" value="ECO:0007669"/>
    <property type="project" value="TreeGrafter"/>
</dbReference>
<dbReference type="GO" id="GO:0004553">
    <property type="term" value="F:hydrolase activity, hydrolyzing O-glycosyl compounds"/>
    <property type="evidence" value="ECO:0007669"/>
    <property type="project" value="InterPro"/>
</dbReference>
<feature type="signal peptide" evidence="2">
    <location>
        <begin position="1"/>
        <end position="21"/>
    </location>
</feature>
<proteinExistence type="predicted"/>
<dbReference type="InterPro" id="IPR036514">
    <property type="entry name" value="SGNH_hydro_sf"/>
</dbReference>
<dbReference type="InterPro" id="IPR001919">
    <property type="entry name" value="CBD2"/>
</dbReference>
<sequence length="359" mass="36116">MRRLLAAAATGLLLLTGLALANPATAAAGVRIMPLGDSITDGFNVPGGYRIDLLPKLTAAGYQVDFVGSQSNGPAALTDREHEGHSGWRIDQIDANIVSWLRTYTPRTVLLHIGTNDIIQNAGGASTRLANLVDRITATAPEARVFVATIVPLPSSASAVSAYNATIPGMVQARANAGKHVYLVDMFGALGANDLADGVHPNAGGYAKMATAWYNALRAVPDSLTPGASAPPSSAPASSRPPSSAPASSPPPSSSPGTGGACTASVRVVNSWGGGFQAEATVRNTGGATITAWTARLTLANGQSITNLWGGTPSASTGAVNVRNAGYNGTIAPNGSTTFGFVANGDGSTAPAVTGCTSP</sequence>
<protein>
    <recommendedName>
        <fullName evidence="3">CBM2 domain-containing protein</fullName>
    </recommendedName>
</protein>
<evidence type="ECO:0000256" key="1">
    <source>
        <dbReference type="SAM" id="MobiDB-lite"/>
    </source>
</evidence>
<dbReference type="Pfam" id="PF00553">
    <property type="entry name" value="CBM_2"/>
    <property type="match status" value="1"/>
</dbReference>
<dbReference type="RefSeq" id="WP_203898817.1">
    <property type="nucleotide sequence ID" value="NZ_BOPF01000007.1"/>
</dbReference>
<dbReference type="Pfam" id="PF13472">
    <property type="entry name" value="Lipase_GDSL_2"/>
    <property type="match status" value="1"/>
</dbReference>
<name>A0A8J4DNT9_9ACTN</name>
<evidence type="ECO:0000313" key="4">
    <source>
        <dbReference type="EMBL" id="GIJ45250.1"/>
    </source>
</evidence>
<dbReference type="InterPro" id="IPR013830">
    <property type="entry name" value="SGNH_hydro"/>
</dbReference>
<dbReference type="InterPro" id="IPR008965">
    <property type="entry name" value="CBM2/CBM3_carb-bd_dom_sf"/>
</dbReference>
<organism evidence="4 5">
    <name type="scientific">Virgisporangium aliadipatigenens</name>
    <dbReference type="NCBI Taxonomy" id="741659"/>
    <lineage>
        <taxon>Bacteria</taxon>
        <taxon>Bacillati</taxon>
        <taxon>Actinomycetota</taxon>
        <taxon>Actinomycetes</taxon>
        <taxon>Micromonosporales</taxon>
        <taxon>Micromonosporaceae</taxon>
        <taxon>Virgisporangium</taxon>
    </lineage>
</organism>
<dbReference type="GO" id="GO:0005975">
    <property type="term" value="P:carbohydrate metabolic process"/>
    <property type="evidence" value="ECO:0007669"/>
    <property type="project" value="InterPro"/>
</dbReference>
<dbReference type="PANTHER" id="PTHR30383">
    <property type="entry name" value="THIOESTERASE 1/PROTEASE 1/LYSOPHOSPHOLIPASE L1"/>
    <property type="match status" value="1"/>
</dbReference>
<dbReference type="InterPro" id="IPR051532">
    <property type="entry name" value="Ester_Hydrolysis_Enzymes"/>
</dbReference>
<dbReference type="PANTHER" id="PTHR30383:SF5">
    <property type="entry name" value="SGNH HYDROLASE-TYPE ESTERASE DOMAIN-CONTAINING PROTEIN"/>
    <property type="match status" value="1"/>
</dbReference>
<feature type="compositionally biased region" description="Low complexity" evidence="1">
    <location>
        <begin position="228"/>
        <end position="247"/>
    </location>
</feature>
<dbReference type="InterPro" id="IPR012291">
    <property type="entry name" value="CBM2_carb-bd_dom_sf"/>
</dbReference>
<gene>
    <name evidence="4" type="ORF">Val02_21360</name>
</gene>
<keyword evidence="5" id="KW-1185">Reference proteome</keyword>
<dbReference type="Gene3D" id="3.40.50.1110">
    <property type="entry name" value="SGNH hydrolase"/>
    <property type="match status" value="1"/>
</dbReference>
<dbReference type="Proteomes" id="UP000619260">
    <property type="component" value="Unassembled WGS sequence"/>
</dbReference>
<keyword evidence="2" id="KW-0732">Signal</keyword>
<dbReference type="GO" id="GO:0030247">
    <property type="term" value="F:polysaccharide binding"/>
    <property type="evidence" value="ECO:0007669"/>
    <property type="project" value="UniProtKB-UniRule"/>
</dbReference>
<evidence type="ECO:0000259" key="3">
    <source>
        <dbReference type="PROSITE" id="PS51173"/>
    </source>
</evidence>
<evidence type="ECO:0000256" key="2">
    <source>
        <dbReference type="SAM" id="SignalP"/>
    </source>
</evidence>
<dbReference type="SUPFAM" id="SSF49384">
    <property type="entry name" value="Carbohydrate-binding domain"/>
    <property type="match status" value="1"/>
</dbReference>
<feature type="chain" id="PRO_5039698499" description="CBM2 domain-containing protein" evidence="2">
    <location>
        <begin position="22"/>
        <end position="359"/>
    </location>
</feature>
<feature type="region of interest" description="Disordered" evidence="1">
    <location>
        <begin position="225"/>
        <end position="262"/>
    </location>
</feature>
<dbReference type="CDD" id="cd01833">
    <property type="entry name" value="XynB_like"/>
    <property type="match status" value="1"/>
</dbReference>
<dbReference type="AlphaFoldDB" id="A0A8J4DNT9"/>
<accession>A0A8J4DNT9</accession>
<comment type="caution">
    <text evidence="4">The sequence shown here is derived from an EMBL/GenBank/DDBJ whole genome shotgun (WGS) entry which is preliminary data.</text>
</comment>
<evidence type="ECO:0000313" key="5">
    <source>
        <dbReference type="Proteomes" id="UP000619260"/>
    </source>
</evidence>
<reference evidence="4" key="1">
    <citation type="submission" date="2021-01" db="EMBL/GenBank/DDBJ databases">
        <title>Whole genome shotgun sequence of Virgisporangium aliadipatigenens NBRC 105644.</title>
        <authorList>
            <person name="Komaki H."/>
            <person name="Tamura T."/>
        </authorList>
    </citation>
    <scope>NUCLEOTIDE SEQUENCE</scope>
    <source>
        <strain evidence="4">NBRC 105644</strain>
    </source>
</reference>
<dbReference type="SUPFAM" id="SSF52266">
    <property type="entry name" value="SGNH hydrolase"/>
    <property type="match status" value="1"/>
</dbReference>
<feature type="domain" description="CBM2" evidence="3">
    <location>
        <begin position="255"/>
        <end position="359"/>
    </location>
</feature>
<dbReference type="Gene3D" id="2.60.40.290">
    <property type="match status" value="1"/>
</dbReference>
<dbReference type="PROSITE" id="PS51173">
    <property type="entry name" value="CBM2"/>
    <property type="match status" value="1"/>
</dbReference>